<dbReference type="EMBL" id="AGBW02014161">
    <property type="protein sequence ID" value="OWR42182.1"/>
    <property type="molecule type" value="Genomic_DNA"/>
</dbReference>
<dbReference type="eggNOG" id="ENOG502T7D2">
    <property type="taxonomic scope" value="Eukaryota"/>
</dbReference>
<dbReference type="Proteomes" id="UP000007151">
    <property type="component" value="Unassembled WGS sequence"/>
</dbReference>
<feature type="chain" id="PRO_5012849392" evidence="2">
    <location>
        <begin position="20"/>
        <end position="130"/>
    </location>
</feature>
<gene>
    <name evidence="3" type="ORF">KGM_201510</name>
</gene>
<feature type="signal peptide" evidence="2">
    <location>
        <begin position="1"/>
        <end position="19"/>
    </location>
</feature>
<protein>
    <submittedName>
        <fullName evidence="3">Uncharacterized protein</fullName>
    </submittedName>
</protein>
<comment type="caution">
    <text evidence="3">The sequence shown here is derived from an EMBL/GenBank/DDBJ whole genome shotgun (WGS) entry which is preliminary data.</text>
</comment>
<dbReference type="InParanoid" id="A0A212EL22"/>
<reference evidence="3 4" key="1">
    <citation type="journal article" date="2011" name="Cell">
        <title>The monarch butterfly genome yields insights into long-distance migration.</title>
        <authorList>
            <person name="Zhan S."/>
            <person name="Merlin C."/>
            <person name="Boore J.L."/>
            <person name="Reppert S.M."/>
        </authorList>
    </citation>
    <scope>NUCLEOTIDE SEQUENCE [LARGE SCALE GENOMIC DNA]</scope>
    <source>
        <strain evidence="3">F-2</strain>
    </source>
</reference>
<evidence type="ECO:0000313" key="4">
    <source>
        <dbReference type="Proteomes" id="UP000007151"/>
    </source>
</evidence>
<sequence>MMGNTLFFMIAFIAASTNANFAWSSAGSREDHKFPIFPTFPTFPHFPKLNFPPFPSFPPFPTFPNLPSVVIPSKHDLINNDNPNFSGILVSSSSSSSLGPDGKVRKSGGTTVFTNDGGVVKEYSSKYKFK</sequence>
<keyword evidence="2" id="KW-0732">Signal</keyword>
<accession>A0A212EL22</accession>
<proteinExistence type="predicted"/>
<evidence type="ECO:0000313" key="3">
    <source>
        <dbReference type="EMBL" id="OWR42182.1"/>
    </source>
</evidence>
<organism evidence="3 4">
    <name type="scientific">Danaus plexippus plexippus</name>
    <dbReference type="NCBI Taxonomy" id="278856"/>
    <lineage>
        <taxon>Eukaryota</taxon>
        <taxon>Metazoa</taxon>
        <taxon>Ecdysozoa</taxon>
        <taxon>Arthropoda</taxon>
        <taxon>Hexapoda</taxon>
        <taxon>Insecta</taxon>
        <taxon>Pterygota</taxon>
        <taxon>Neoptera</taxon>
        <taxon>Endopterygota</taxon>
        <taxon>Lepidoptera</taxon>
        <taxon>Glossata</taxon>
        <taxon>Ditrysia</taxon>
        <taxon>Papilionoidea</taxon>
        <taxon>Nymphalidae</taxon>
        <taxon>Danainae</taxon>
        <taxon>Danaini</taxon>
        <taxon>Danaina</taxon>
        <taxon>Danaus</taxon>
        <taxon>Danaus</taxon>
    </lineage>
</organism>
<keyword evidence="4" id="KW-1185">Reference proteome</keyword>
<dbReference type="KEGG" id="dpl:KGM_201510"/>
<name>A0A212EL22_DANPL</name>
<evidence type="ECO:0000256" key="2">
    <source>
        <dbReference type="SAM" id="SignalP"/>
    </source>
</evidence>
<evidence type="ECO:0000256" key="1">
    <source>
        <dbReference type="SAM" id="MobiDB-lite"/>
    </source>
</evidence>
<feature type="region of interest" description="Disordered" evidence="1">
    <location>
        <begin position="92"/>
        <end position="115"/>
    </location>
</feature>
<dbReference type="AlphaFoldDB" id="A0A212EL22"/>